<evidence type="ECO:0000313" key="2">
    <source>
        <dbReference type="Proteomes" id="UP001184150"/>
    </source>
</evidence>
<proteinExistence type="predicted"/>
<name>A0ABU1MSU9_9SPHN</name>
<evidence type="ECO:0000313" key="1">
    <source>
        <dbReference type="EMBL" id="MDR6513414.1"/>
    </source>
</evidence>
<accession>A0ABU1MSU9</accession>
<reference evidence="1 2" key="1">
    <citation type="submission" date="2023-07" db="EMBL/GenBank/DDBJ databases">
        <title>Sorghum-associated microbial communities from plants grown in Nebraska, USA.</title>
        <authorList>
            <person name="Schachtman D."/>
        </authorList>
    </citation>
    <scope>NUCLEOTIDE SEQUENCE [LARGE SCALE GENOMIC DNA]</scope>
    <source>
        <strain evidence="1 2">DS1027</strain>
    </source>
</reference>
<protein>
    <submittedName>
        <fullName evidence="1">Uncharacterized protein</fullName>
    </submittedName>
</protein>
<comment type="caution">
    <text evidence="1">The sequence shown here is derived from an EMBL/GenBank/DDBJ whole genome shotgun (WGS) entry which is preliminary data.</text>
</comment>
<sequence length="338" mass="37407">MVIRLRPRLPLKFSQFSSKDYPGLTGALALPATKMDIIRSMLMTGYWNIGDSLATVGVWRVNLLKAMIEGYLDSNLHPTTYYLALEPSERVSMTFLIAQGLTHWVADYYMRVPILMHLSGRPVGFTVASLTAGGKTGAGKLKEKGRPDFIGIGYNEYHVFESKGRSLQAGITTKSSAAAKSPMKGALAQVSRIDTINGMTPKTRTGAVWILRPGAIAGFITDPPAGRESFHMEFDLREALFRYYRLIIDAAVLLASPVQGKGQSRFIRLPYGEGLTFVIERKLLSLLQDLQNPDFQGSEILYFLKINEEKYLRMRPLLNRLGGSIGLDGIGLLAKGDR</sequence>
<dbReference type="RefSeq" id="WP_309806678.1">
    <property type="nucleotide sequence ID" value="NZ_JAVDRD010000028.1"/>
</dbReference>
<dbReference type="Proteomes" id="UP001184150">
    <property type="component" value="Unassembled WGS sequence"/>
</dbReference>
<dbReference type="EMBL" id="JAVDRD010000028">
    <property type="protein sequence ID" value="MDR6513414.1"/>
    <property type="molecule type" value="Genomic_DNA"/>
</dbReference>
<organism evidence="1 2">
    <name type="scientific">Novosphingobium capsulatum</name>
    <dbReference type="NCBI Taxonomy" id="13688"/>
    <lineage>
        <taxon>Bacteria</taxon>
        <taxon>Pseudomonadati</taxon>
        <taxon>Pseudomonadota</taxon>
        <taxon>Alphaproteobacteria</taxon>
        <taxon>Sphingomonadales</taxon>
        <taxon>Sphingomonadaceae</taxon>
        <taxon>Novosphingobium</taxon>
    </lineage>
</organism>
<keyword evidence="2" id="KW-1185">Reference proteome</keyword>
<gene>
    <name evidence="1" type="ORF">J2792_004308</name>
</gene>